<gene>
    <name evidence="4" type="primary">LOC110805289</name>
</gene>
<dbReference type="PANTHER" id="PTHR31973">
    <property type="entry name" value="POLYPROTEIN, PUTATIVE-RELATED"/>
    <property type="match status" value="1"/>
</dbReference>
<evidence type="ECO:0000313" key="3">
    <source>
        <dbReference type="Proteomes" id="UP000813463"/>
    </source>
</evidence>
<dbReference type="PANTHER" id="PTHR31973:SF197">
    <property type="entry name" value="SWIM-TYPE DOMAIN-CONTAINING PROTEIN"/>
    <property type="match status" value="1"/>
</dbReference>
<dbReference type="OrthoDB" id="1747369at2759"/>
<sequence length="394" mass="45647">MGDVVVLKFQYRGVDVDVVVDDVVKVMLIDLIIDYWDTAVRSKKRTPKYPSFAYAHKMKHFALKSDKDLRMMFNNLSGRDCIYIWVGEVSASSKIVKTARALRTSRIAKQLKESMLELIPIMESEDNGVSTSYGKKIPRITAWRKGLVYRSNFISEKPTITKPSEELAVEDCEGQFEEQLSDQDMEGEESTENRDDDEELSDQVDGDADMSEDDYETKMYEDEEFGKIVIKPWHIFTDKQHLRDDVKDYCIQNGISIVVVRADNFRWTVKCSANCGWKLHSSRLPDGVTWGIKSIRNSEHKCSGFEIKKPMGIWATKVLMEDIRDNNLISAKSMNEILWKRYEVQMAPITLYRARSRALIEMKRKRSKTVQFSKCESFGHNDMEGEESTEKWGW</sequence>
<proteinExistence type="predicted"/>
<keyword evidence="3" id="KW-1185">Reference proteome</keyword>
<accession>A0A9R0KCA5</accession>
<evidence type="ECO:0000313" key="4">
    <source>
        <dbReference type="RefSeq" id="XP_021866576.1"/>
    </source>
</evidence>
<evidence type="ECO:0000259" key="2">
    <source>
        <dbReference type="Pfam" id="PF03108"/>
    </source>
</evidence>
<evidence type="ECO:0000256" key="1">
    <source>
        <dbReference type="SAM" id="MobiDB-lite"/>
    </source>
</evidence>
<dbReference type="AlphaFoldDB" id="A0A9R0KCA5"/>
<dbReference type="KEGG" id="soe:110805289"/>
<dbReference type="Pfam" id="PF03108">
    <property type="entry name" value="DBD_Tnp_Mut"/>
    <property type="match status" value="1"/>
</dbReference>
<reference evidence="4" key="2">
    <citation type="submission" date="2025-08" db="UniProtKB">
        <authorList>
            <consortium name="RefSeq"/>
        </authorList>
    </citation>
    <scope>IDENTIFICATION</scope>
    <source>
        <tissue evidence="4">Leaf</tissue>
    </source>
</reference>
<dbReference type="InterPro" id="IPR004332">
    <property type="entry name" value="Transposase_MuDR"/>
</dbReference>
<dbReference type="RefSeq" id="XP_021866576.1">
    <property type="nucleotide sequence ID" value="XM_022010884.2"/>
</dbReference>
<protein>
    <recommendedName>
        <fullName evidence="2">Transposase MuDR plant domain-containing protein</fullName>
    </recommendedName>
</protein>
<name>A0A9R0KCA5_SPIOL</name>
<feature type="region of interest" description="Disordered" evidence="1">
    <location>
        <begin position="178"/>
        <end position="213"/>
    </location>
</feature>
<dbReference type="Proteomes" id="UP000813463">
    <property type="component" value="Chromosome 5"/>
</dbReference>
<dbReference type="GeneID" id="110805289"/>
<feature type="domain" description="Transposase MuDR plant" evidence="2">
    <location>
        <begin position="236"/>
        <end position="289"/>
    </location>
</feature>
<reference evidence="3" key="1">
    <citation type="journal article" date="2021" name="Nat. Commun.">
        <title>Genomic analyses provide insights into spinach domestication and the genetic basis of agronomic traits.</title>
        <authorList>
            <person name="Cai X."/>
            <person name="Sun X."/>
            <person name="Xu C."/>
            <person name="Sun H."/>
            <person name="Wang X."/>
            <person name="Ge C."/>
            <person name="Zhang Z."/>
            <person name="Wang Q."/>
            <person name="Fei Z."/>
            <person name="Jiao C."/>
            <person name="Wang Q."/>
        </authorList>
    </citation>
    <scope>NUCLEOTIDE SEQUENCE [LARGE SCALE GENOMIC DNA]</scope>
    <source>
        <strain evidence="3">cv. Varoflay</strain>
    </source>
</reference>
<organism evidence="3 4">
    <name type="scientific">Spinacia oleracea</name>
    <name type="common">Spinach</name>
    <dbReference type="NCBI Taxonomy" id="3562"/>
    <lineage>
        <taxon>Eukaryota</taxon>
        <taxon>Viridiplantae</taxon>
        <taxon>Streptophyta</taxon>
        <taxon>Embryophyta</taxon>
        <taxon>Tracheophyta</taxon>
        <taxon>Spermatophyta</taxon>
        <taxon>Magnoliopsida</taxon>
        <taxon>eudicotyledons</taxon>
        <taxon>Gunneridae</taxon>
        <taxon>Pentapetalae</taxon>
        <taxon>Caryophyllales</taxon>
        <taxon>Chenopodiaceae</taxon>
        <taxon>Chenopodioideae</taxon>
        <taxon>Anserineae</taxon>
        <taxon>Spinacia</taxon>
    </lineage>
</organism>